<dbReference type="SUPFAM" id="SSF52540">
    <property type="entry name" value="P-loop containing nucleoside triphosphate hydrolases"/>
    <property type="match status" value="1"/>
</dbReference>
<dbReference type="PROSITE" id="PS50082">
    <property type="entry name" value="WD_REPEATS_2"/>
    <property type="match status" value="1"/>
</dbReference>
<reference evidence="5" key="1">
    <citation type="journal article" date="2012" name="Science">
        <title>The Paleozoic origin of enzymatic lignin decomposition reconstructed from 31 fungal genomes.</title>
        <authorList>
            <person name="Floudas D."/>
            <person name="Binder M."/>
            <person name="Riley R."/>
            <person name="Barry K."/>
            <person name="Blanchette R.A."/>
            <person name="Henrissat B."/>
            <person name="Martinez A.T."/>
            <person name="Otillar R."/>
            <person name="Spatafora J.W."/>
            <person name="Yadav J.S."/>
            <person name="Aerts A."/>
            <person name="Benoit I."/>
            <person name="Boyd A."/>
            <person name="Carlson A."/>
            <person name="Copeland A."/>
            <person name="Coutinho P.M."/>
            <person name="de Vries R.P."/>
            <person name="Ferreira P."/>
            <person name="Findley K."/>
            <person name="Foster B."/>
            <person name="Gaskell J."/>
            <person name="Glotzer D."/>
            <person name="Gorecki P."/>
            <person name="Heitman J."/>
            <person name="Hesse C."/>
            <person name="Hori C."/>
            <person name="Igarashi K."/>
            <person name="Jurgens J.A."/>
            <person name="Kallen N."/>
            <person name="Kersten P."/>
            <person name="Kohler A."/>
            <person name="Kuees U."/>
            <person name="Kumar T.K.A."/>
            <person name="Kuo A."/>
            <person name="LaButti K."/>
            <person name="Larrondo L.F."/>
            <person name="Lindquist E."/>
            <person name="Ling A."/>
            <person name="Lombard V."/>
            <person name="Lucas S."/>
            <person name="Lundell T."/>
            <person name="Martin R."/>
            <person name="McLaughlin D.J."/>
            <person name="Morgenstern I."/>
            <person name="Morin E."/>
            <person name="Murat C."/>
            <person name="Nagy L.G."/>
            <person name="Nolan M."/>
            <person name="Ohm R.A."/>
            <person name="Patyshakuliyeva A."/>
            <person name="Rokas A."/>
            <person name="Ruiz-Duenas F.J."/>
            <person name="Sabat G."/>
            <person name="Salamov A."/>
            <person name="Samejima M."/>
            <person name="Schmutz J."/>
            <person name="Slot J.C."/>
            <person name="St John F."/>
            <person name="Stenlid J."/>
            <person name="Sun H."/>
            <person name="Sun S."/>
            <person name="Syed K."/>
            <person name="Tsang A."/>
            <person name="Wiebenga A."/>
            <person name="Young D."/>
            <person name="Pisabarro A."/>
            <person name="Eastwood D.C."/>
            <person name="Martin F."/>
            <person name="Cullen D."/>
            <person name="Grigoriev I.V."/>
            <person name="Hibbett D.S."/>
        </authorList>
    </citation>
    <scope>NUCLEOTIDE SEQUENCE [LARGE SCALE GENOMIC DNA]</scope>
    <source>
        <strain evidence="5">RWD-64-598 SS2</strain>
    </source>
</reference>
<dbReference type="PANTHER" id="PTHR10039">
    <property type="entry name" value="AMELOGENIN"/>
    <property type="match status" value="1"/>
</dbReference>
<evidence type="ECO:0000313" key="4">
    <source>
        <dbReference type="EMBL" id="EIW79053.1"/>
    </source>
</evidence>
<feature type="domain" description="Nephrocystin 3-like N-terminal" evidence="3">
    <location>
        <begin position="69"/>
        <end position="222"/>
    </location>
</feature>
<dbReference type="AlphaFoldDB" id="A0A5M3MIW1"/>
<evidence type="ECO:0000256" key="1">
    <source>
        <dbReference type="ARBA" id="ARBA00022737"/>
    </source>
</evidence>
<protein>
    <recommendedName>
        <fullName evidence="3">Nephrocystin 3-like N-terminal domain-containing protein</fullName>
    </recommendedName>
</protein>
<dbReference type="EMBL" id="JH711581">
    <property type="protein sequence ID" value="EIW79053.1"/>
    <property type="molecule type" value="Genomic_DNA"/>
</dbReference>
<gene>
    <name evidence="4" type="ORF">CONPUDRAFT_166885</name>
</gene>
<dbReference type="SMART" id="SM00320">
    <property type="entry name" value="WD40"/>
    <property type="match status" value="2"/>
</dbReference>
<dbReference type="Gene3D" id="3.40.50.300">
    <property type="entry name" value="P-loop containing nucleotide triphosphate hydrolases"/>
    <property type="match status" value="1"/>
</dbReference>
<proteinExistence type="predicted"/>
<dbReference type="Pfam" id="PF00400">
    <property type="entry name" value="WD40"/>
    <property type="match status" value="1"/>
</dbReference>
<dbReference type="RefSeq" id="XP_007770784.1">
    <property type="nucleotide sequence ID" value="XM_007772594.1"/>
</dbReference>
<keyword evidence="2" id="KW-0853">WD repeat</keyword>
<dbReference type="Proteomes" id="UP000053558">
    <property type="component" value="Unassembled WGS sequence"/>
</dbReference>
<dbReference type="OMA" id="DCIPQAL"/>
<dbReference type="Pfam" id="PF24883">
    <property type="entry name" value="NPHP3_N"/>
    <property type="match status" value="1"/>
</dbReference>
<evidence type="ECO:0000313" key="5">
    <source>
        <dbReference type="Proteomes" id="UP000053558"/>
    </source>
</evidence>
<dbReference type="InterPro" id="IPR001680">
    <property type="entry name" value="WD40_rpt"/>
</dbReference>
<keyword evidence="1" id="KW-0677">Repeat</keyword>
<dbReference type="Gene3D" id="2.130.10.10">
    <property type="entry name" value="YVTN repeat-like/Quinoprotein amine dehydrogenase"/>
    <property type="match status" value="1"/>
</dbReference>
<dbReference type="InterPro" id="IPR027417">
    <property type="entry name" value="P-loop_NTPase"/>
</dbReference>
<sequence length="902" mass="100839">MSDLAFSDVFPPDHNRFVPVRSEHEIWQKLAYECAQGALYDSSERPPFSRCLPGTRVDLLNTLSQAAEEPDPKLIWLCGDSGSGKSAVAHSIAECMREKDVLAGTFFFSRTNLKCNNTHYLFPTIAYQLGLLHPRARDIVVKAIKEDPALLSIAKSRRDQFEKLVVAPLRQLRYSWKKGKVIVLDAFEEGTAVEEVKPLVDQFLSLLRDELIPVSHIILTSRPYAHIDAVMRDGDLSRDVRVVRLDEFDARDDISTFLSMSFKDVHTLHRLPYPDPWPSEEEMKVLQSLAGGRFIIAATIIRLMSQGTGERPTLHPNVFLGKILDEKLEIVDQLYHSILTSSEDAVRGSAYLSPLAALAEPIHLRALSALLCADMHLLLQPLASVIVVPPPESELKVHIFHDSFRDFLSQSQRCKTMFVEPAVAHAELACACLRLMIQKLRRDICALGDSSKLLSEIDDIETKGDDCIPQALRYACQYWAYHLQNARADAELVSLVFEFLTKHVLHSVEVLALLEQLDFAATSLFEARRALLKWQPFNKKDVAIALLYDAHRLVLEFFDPISISPLHIYESALPLCPTNTKLRRYYAHIASEASILAVEGIDEDWDCITRVIGADSYVTAVAVSPDGSLIASASENRVHMWDSTTGTLIASAGKQPHLGAPLVFSPCYPMLAYCCDDGTWTVWDFERDVCVELVEEDDRDSRGGRYQPSRCAIAPDGRSIACARKTHGEAQLAVWNIESGPPALVFRYRVHTESQVVATSFSNQGDRISFVNLDDVSILSSHTGELLSRWRLTRRQFFPGSWHCFTADDRFLLIVDDISVTVTSVDGSSQRTINTFTSANPPPRSRLGLAEMRDWFKRLQLRPSNNPLALVQPFLLNNAVVAVKAADSSGRRNLAIYGGSAT</sequence>
<dbReference type="SUPFAM" id="SSF101908">
    <property type="entry name" value="Putative isomerase YbhE"/>
    <property type="match status" value="1"/>
</dbReference>
<comment type="caution">
    <text evidence="4">The sequence shown here is derived from an EMBL/GenBank/DDBJ whole genome shotgun (WGS) entry which is preliminary data.</text>
</comment>
<keyword evidence="5" id="KW-1185">Reference proteome</keyword>
<organism evidence="4 5">
    <name type="scientific">Coniophora puteana (strain RWD-64-598)</name>
    <name type="common">Brown rot fungus</name>
    <dbReference type="NCBI Taxonomy" id="741705"/>
    <lineage>
        <taxon>Eukaryota</taxon>
        <taxon>Fungi</taxon>
        <taxon>Dikarya</taxon>
        <taxon>Basidiomycota</taxon>
        <taxon>Agaricomycotina</taxon>
        <taxon>Agaricomycetes</taxon>
        <taxon>Agaricomycetidae</taxon>
        <taxon>Boletales</taxon>
        <taxon>Coniophorineae</taxon>
        <taxon>Coniophoraceae</taxon>
        <taxon>Coniophora</taxon>
    </lineage>
</organism>
<dbReference type="InterPro" id="IPR056884">
    <property type="entry name" value="NPHP3-like_N"/>
</dbReference>
<evidence type="ECO:0000256" key="2">
    <source>
        <dbReference type="PROSITE-ProRule" id="PRU00221"/>
    </source>
</evidence>
<dbReference type="GeneID" id="19205669"/>
<feature type="repeat" description="WD" evidence="2">
    <location>
        <begin position="611"/>
        <end position="651"/>
    </location>
</feature>
<dbReference type="PANTHER" id="PTHR10039:SF17">
    <property type="entry name" value="FUNGAL STAND N-TERMINAL GOODBYE DOMAIN-CONTAINING PROTEIN-RELATED"/>
    <property type="match status" value="1"/>
</dbReference>
<accession>A0A5M3MIW1</accession>
<dbReference type="KEGG" id="cput:CONPUDRAFT_166885"/>
<dbReference type="OrthoDB" id="3027122at2759"/>
<dbReference type="InterPro" id="IPR015943">
    <property type="entry name" value="WD40/YVTN_repeat-like_dom_sf"/>
</dbReference>
<name>A0A5M3MIW1_CONPW</name>
<evidence type="ECO:0000259" key="3">
    <source>
        <dbReference type="Pfam" id="PF24883"/>
    </source>
</evidence>